<accession>A0ABU9XIZ2</accession>
<dbReference type="PANTHER" id="PTHR34387:SF2">
    <property type="entry name" value="SLR1258 PROTEIN"/>
    <property type="match status" value="1"/>
</dbReference>
<keyword evidence="2" id="KW-1185">Reference proteome</keyword>
<dbReference type="InterPro" id="IPR007497">
    <property type="entry name" value="SIMPL/DUF541"/>
</dbReference>
<proteinExistence type="predicted"/>
<protein>
    <submittedName>
        <fullName evidence="1">SIMPL domain-containing protein</fullName>
    </submittedName>
</protein>
<dbReference type="Gene3D" id="3.30.70.2970">
    <property type="entry name" value="Protein of unknown function (DUF541), domain 2"/>
    <property type="match status" value="1"/>
</dbReference>
<evidence type="ECO:0000313" key="1">
    <source>
        <dbReference type="EMBL" id="MEN2767089.1"/>
    </source>
</evidence>
<dbReference type="Proteomes" id="UP001444625">
    <property type="component" value="Unassembled WGS sequence"/>
</dbReference>
<comment type="caution">
    <text evidence="1">The sequence shown here is derived from an EMBL/GenBank/DDBJ whole genome shotgun (WGS) entry which is preliminary data.</text>
</comment>
<name>A0ABU9XIZ2_9BACI</name>
<sequence length="224" mass="24688">MYYQASPYFRSQYPVRPSGNKLKVIGEGTVSAQPDQATVVLGVVTEDANLQQAQETNANHTTNVINALLKEGIPRENIRTSEYRVDMNYDFQDGVQVFRGYRVTNLLTITIDELNRVGEIVDIAVDNGANTVRNVNLTISDKEGYYNNALTKAIQNAQQKAAVVGETLGVTIDETPVQLKELGSRSPDEPRPFVLGVSTEKASTTPIEAGQLQITAVVEAYFRY</sequence>
<reference evidence="1 2" key="1">
    <citation type="submission" date="2024-05" db="EMBL/GenBank/DDBJ databases">
        <authorList>
            <person name="Haq I."/>
            <person name="Ullah Z."/>
            <person name="Ahmad R."/>
            <person name="Li M."/>
            <person name="Tong Y."/>
        </authorList>
    </citation>
    <scope>NUCLEOTIDE SEQUENCE [LARGE SCALE GENOMIC DNA]</scope>
    <source>
        <strain evidence="1 2">16A2E</strain>
    </source>
</reference>
<dbReference type="PANTHER" id="PTHR34387">
    <property type="entry name" value="SLR1258 PROTEIN"/>
    <property type="match status" value="1"/>
</dbReference>
<dbReference type="Pfam" id="PF04402">
    <property type="entry name" value="SIMPL"/>
    <property type="match status" value="1"/>
</dbReference>
<evidence type="ECO:0000313" key="2">
    <source>
        <dbReference type="Proteomes" id="UP001444625"/>
    </source>
</evidence>
<dbReference type="RefSeq" id="WP_345824549.1">
    <property type="nucleotide sequence ID" value="NZ_JBDIML010000002.1"/>
</dbReference>
<gene>
    <name evidence="1" type="ORF">ABC228_07810</name>
</gene>
<dbReference type="Gene3D" id="3.30.110.170">
    <property type="entry name" value="Protein of unknown function (DUF541), domain 1"/>
    <property type="match status" value="1"/>
</dbReference>
<dbReference type="InterPro" id="IPR052022">
    <property type="entry name" value="26kDa_periplasmic_antigen"/>
</dbReference>
<dbReference type="EMBL" id="JBDIML010000002">
    <property type="protein sequence ID" value="MEN2767089.1"/>
    <property type="molecule type" value="Genomic_DNA"/>
</dbReference>
<organism evidence="1 2">
    <name type="scientific">Ornithinibacillus xuwenensis</name>
    <dbReference type="NCBI Taxonomy" id="3144668"/>
    <lineage>
        <taxon>Bacteria</taxon>
        <taxon>Bacillati</taxon>
        <taxon>Bacillota</taxon>
        <taxon>Bacilli</taxon>
        <taxon>Bacillales</taxon>
        <taxon>Bacillaceae</taxon>
        <taxon>Ornithinibacillus</taxon>
    </lineage>
</organism>